<evidence type="ECO:0000313" key="3">
    <source>
        <dbReference type="Proteomes" id="UP001215598"/>
    </source>
</evidence>
<keyword evidence="3" id="KW-1185">Reference proteome</keyword>
<gene>
    <name evidence="2" type="ORF">B0H16DRAFT_1467245</name>
</gene>
<comment type="caution">
    <text evidence="2">The sequence shown here is derived from an EMBL/GenBank/DDBJ whole genome shotgun (WGS) entry which is preliminary data.</text>
</comment>
<dbReference type="EMBL" id="JARKIB010000128">
    <property type="protein sequence ID" value="KAJ7735187.1"/>
    <property type="molecule type" value="Genomic_DNA"/>
</dbReference>
<evidence type="ECO:0000256" key="1">
    <source>
        <dbReference type="SAM" id="MobiDB-lite"/>
    </source>
</evidence>
<name>A0AAD7MWD8_9AGAR</name>
<organism evidence="2 3">
    <name type="scientific">Mycena metata</name>
    <dbReference type="NCBI Taxonomy" id="1033252"/>
    <lineage>
        <taxon>Eukaryota</taxon>
        <taxon>Fungi</taxon>
        <taxon>Dikarya</taxon>
        <taxon>Basidiomycota</taxon>
        <taxon>Agaricomycotina</taxon>
        <taxon>Agaricomycetes</taxon>
        <taxon>Agaricomycetidae</taxon>
        <taxon>Agaricales</taxon>
        <taxon>Marasmiineae</taxon>
        <taxon>Mycenaceae</taxon>
        <taxon>Mycena</taxon>
    </lineage>
</organism>
<feature type="region of interest" description="Disordered" evidence="1">
    <location>
        <begin position="232"/>
        <end position="264"/>
    </location>
</feature>
<reference evidence="2" key="1">
    <citation type="submission" date="2023-03" db="EMBL/GenBank/DDBJ databases">
        <title>Massive genome expansion in bonnet fungi (Mycena s.s.) driven by repeated elements and novel gene families across ecological guilds.</title>
        <authorList>
            <consortium name="Lawrence Berkeley National Laboratory"/>
            <person name="Harder C.B."/>
            <person name="Miyauchi S."/>
            <person name="Viragh M."/>
            <person name="Kuo A."/>
            <person name="Thoen E."/>
            <person name="Andreopoulos B."/>
            <person name="Lu D."/>
            <person name="Skrede I."/>
            <person name="Drula E."/>
            <person name="Henrissat B."/>
            <person name="Morin E."/>
            <person name="Kohler A."/>
            <person name="Barry K."/>
            <person name="LaButti K."/>
            <person name="Morin E."/>
            <person name="Salamov A."/>
            <person name="Lipzen A."/>
            <person name="Mereny Z."/>
            <person name="Hegedus B."/>
            <person name="Baldrian P."/>
            <person name="Stursova M."/>
            <person name="Weitz H."/>
            <person name="Taylor A."/>
            <person name="Grigoriev I.V."/>
            <person name="Nagy L.G."/>
            <person name="Martin F."/>
            <person name="Kauserud H."/>
        </authorList>
    </citation>
    <scope>NUCLEOTIDE SEQUENCE</scope>
    <source>
        <strain evidence="2">CBHHK182m</strain>
    </source>
</reference>
<accession>A0AAD7MWD8</accession>
<evidence type="ECO:0000313" key="2">
    <source>
        <dbReference type="EMBL" id="KAJ7735187.1"/>
    </source>
</evidence>
<dbReference type="Proteomes" id="UP001215598">
    <property type="component" value="Unassembled WGS sequence"/>
</dbReference>
<dbReference type="AlphaFoldDB" id="A0AAD7MWD8"/>
<sequence length="264" mass="29453">MDAWRSEFEMLLDSVPPPSPFRHVRAVLPSARPAFLLCQWYPQSPAPAPWNDDSVIKYAVKARPSPFGGCGAAPRGFLRDPIASEADSNSCWSNLRNFGPPAYCLSWVFIPGSSLTKLTALSDSEAVQDSSPATYPWSPISLIYIATGVADALHKSSQDVHVFPDRRIRTRTHPSVFFALLILVAYRMCNRFHLPVSLFSEVRLLSQCFATFRVSFKPVSVHTTLNDAQHPSRPFPSRYDTRATWQPTSQKAGGLDGWTEGLRR</sequence>
<proteinExistence type="predicted"/>
<protein>
    <submittedName>
        <fullName evidence="2">Uncharacterized protein</fullName>
    </submittedName>
</protein>